<sequence length="225" mass="24181">DIKQIDETVKNIEGGNEKNKEDNNSTDFEKLVGVSKGNINNIYTNGKRDSAEVISDIFDTPYENSFAISRGATPPITPHRNSLSSSINSFPNNRNNTSVQPLNGISSLSQPIVSDGQLFNRGSASSINFNSQSTSGIPSLPPPMSINQFTGTSISVRPSTNPQDLLNSIPSPTSSNRPHSFGQTNNFGLMNSTTASQPSTTMRTLNNLYTSTPTLNSIALQPKTT</sequence>
<reference evidence="2" key="1">
    <citation type="submission" date="2021-06" db="EMBL/GenBank/DDBJ databases">
        <authorList>
            <person name="Kallberg Y."/>
            <person name="Tangrot J."/>
            <person name="Rosling A."/>
        </authorList>
    </citation>
    <scope>NUCLEOTIDE SEQUENCE</scope>
    <source>
        <strain evidence="2">CL551</strain>
    </source>
</reference>
<evidence type="ECO:0000313" key="2">
    <source>
        <dbReference type="EMBL" id="CAG8781142.1"/>
    </source>
</evidence>
<feature type="non-terminal residue" evidence="2">
    <location>
        <position position="1"/>
    </location>
</feature>
<comment type="caution">
    <text evidence="2">The sequence shown here is derived from an EMBL/GenBank/DDBJ whole genome shotgun (WGS) entry which is preliminary data.</text>
</comment>
<feature type="region of interest" description="Disordered" evidence="1">
    <location>
        <begin position="149"/>
        <end position="199"/>
    </location>
</feature>
<feature type="region of interest" description="Disordered" evidence="1">
    <location>
        <begin position="1"/>
        <end position="26"/>
    </location>
</feature>
<keyword evidence="3" id="KW-1185">Reference proteome</keyword>
<feature type="non-terminal residue" evidence="2">
    <location>
        <position position="225"/>
    </location>
</feature>
<gene>
    <name evidence="2" type="ORF">AMORRO_LOCUS17326</name>
</gene>
<organism evidence="2 3">
    <name type="scientific">Acaulospora morrowiae</name>
    <dbReference type="NCBI Taxonomy" id="94023"/>
    <lineage>
        <taxon>Eukaryota</taxon>
        <taxon>Fungi</taxon>
        <taxon>Fungi incertae sedis</taxon>
        <taxon>Mucoromycota</taxon>
        <taxon>Glomeromycotina</taxon>
        <taxon>Glomeromycetes</taxon>
        <taxon>Diversisporales</taxon>
        <taxon>Acaulosporaceae</taxon>
        <taxon>Acaulospora</taxon>
    </lineage>
</organism>
<protein>
    <submittedName>
        <fullName evidence="2">8628_t:CDS:1</fullName>
    </submittedName>
</protein>
<evidence type="ECO:0000256" key="1">
    <source>
        <dbReference type="SAM" id="MobiDB-lite"/>
    </source>
</evidence>
<accession>A0A9N9JJ47</accession>
<dbReference type="EMBL" id="CAJVPV010052821">
    <property type="protein sequence ID" value="CAG8781142.1"/>
    <property type="molecule type" value="Genomic_DNA"/>
</dbReference>
<proteinExistence type="predicted"/>
<dbReference type="Proteomes" id="UP000789342">
    <property type="component" value="Unassembled WGS sequence"/>
</dbReference>
<dbReference type="AlphaFoldDB" id="A0A9N9JJ47"/>
<evidence type="ECO:0000313" key="3">
    <source>
        <dbReference type="Proteomes" id="UP000789342"/>
    </source>
</evidence>
<name>A0A9N9JJ47_9GLOM</name>